<dbReference type="AlphaFoldDB" id="A0A225DHU7"/>
<feature type="compositionally biased region" description="Low complexity" evidence="1">
    <location>
        <begin position="123"/>
        <end position="142"/>
    </location>
</feature>
<evidence type="ECO:0000313" key="2">
    <source>
        <dbReference type="EMBL" id="OWK35667.1"/>
    </source>
</evidence>
<sequence length="486" mass="53027">MQVDRRQTRWPTREPRPVVFHPILPAVRPHPVRQPPRQVIAGIDLPPQRALLLLDGALVPPDLNRQRHRCLVRLRTPGVSSLVARRRRRRHGVRQQSGDAFARQNGIRRREFRLRQPLPPLFARRPFAGPRFGRGQMSVRGGSPRRGVRDRTHQPTPSRPRHLLPRDVGRQRDVDRKPLGDQIGALALGSGPLHTVQRSGAIPHRPQERVAIGTTELGFGQRAEIEIVTGRHGAPRLMGRHLTAPHEGPAADTARVLGGAERRKVKGVIGSVARDDGGDQRQAQRVEDRRGDRALGACGVIRAVPERQQALLGEDSGLRIGRGRSDADRRGRKLVGANGVSVEIRLKGGPGVVGTQPTQPGGQPIIVDVRGDNGFAQQRTEDPLVLCDPGFDVVETGIGVGQDKEKPDGQNVRRCERPLPVEGSGKVPLQVGQQVEPLDVCPQDGQVRDAFGTGQAGLGGAHVPIYPNPLLSVSPKLKLPQNTSEP</sequence>
<gene>
    <name evidence="2" type="ORF">FRUB_08230</name>
</gene>
<comment type="caution">
    <text evidence="2">The sequence shown here is derived from an EMBL/GenBank/DDBJ whole genome shotgun (WGS) entry which is preliminary data.</text>
</comment>
<protein>
    <submittedName>
        <fullName evidence="2">Uncharacterized protein</fullName>
    </submittedName>
</protein>
<reference evidence="3" key="1">
    <citation type="submission" date="2017-06" db="EMBL/GenBank/DDBJ databases">
        <title>Genome analysis of Fimbriiglobus ruber SP5, the first member of the order Planctomycetales with confirmed chitinolytic capability.</title>
        <authorList>
            <person name="Ravin N.V."/>
            <person name="Rakitin A.L."/>
            <person name="Ivanova A.A."/>
            <person name="Beletsky A.V."/>
            <person name="Kulichevskaya I.S."/>
            <person name="Mardanov A.V."/>
            <person name="Dedysh S.N."/>
        </authorList>
    </citation>
    <scope>NUCLEOTIDE SEQUENCE [LARGE SCALE GENOMIC DNA]</scope>
    <source>
        <strain evidence="3">SP5</strain>
    </source>
</reference>
<keyword evidence="3" id="KW-1185">Reference proteome</keyword>
<feature type="region of interest" description="Disordered" evidence="1">
    <location>
        <begin position="123"/>
        <end position="175"/>
    </location>
</feature>
<evidence type="ECO:0000256" key="1">
    <source>
        <dbReference type="SAM" id="MobiDB-lite"/>
    </source>
</evidence>
<dbReference type="Proteomes" id="UP000214646">
    <property type="component" value="Unassembled WGS sequence"/>
</dbReference>
<dbReference type="EMBL" id="NIDE01000017">
    <property type="protein sequence ID" value="OWK35667.1"/>
    <property type="molecule type" value="Genomic_DNA"/>
</dbReference>
<evidence type="ECO:0000313" key="3">
    <source>
        <dbReference type="Proteomes" id="UP000214646"/>
    </source>
</evidence>
<name>A0A225DHU7_9BACT</name>
<proteinExistence type="predicted"/>
<feature type="compositionally biased region" description="Basic and acidic residues" evidence="1">
    <location>
        <begin position="402"/>
        <end position="419"/>
    </location>
</feature>
<accession>A0A225DHU7</accession>
<feature type="region of interest" description="Disordered" evidence="1">
    <location>
        <begin position="399"/>
        <end position="426"/>
    </location>
</feature>
<organism evidence="2 3">
    <name type="scientific">Fimbriiglobus ruber</name>
    <dbReference type="NCBI Taxonomy" id="1908690"/>
    <lineage>
        <taxon>Bacteria</taxon>
        <taxon>Pseudomonadati</taxon>
        <taxon>Planctomycetota</taxon>
        <taxon>Planctomycetia</taxon>
        <taxon>Gemmatales</taxon>
        <taxon>Gemmataceae</taxon>
        <taxon>Fimbriiglobus</taxon>
    </lineage>
</organism>
<feature type="compositionally biased region" description="Basic and acidic residues" evidence="1">
    <location>
        <begin position="164"/>
        <end position="175"/>
    </location>
</feature>